<sequence length="264" mass="31075">MTVIRTDKWLLDYYEKPVELCRKLKAQFHEDARPVEIHQHLGTHGMYQRPPKDGGDEWIGHLQENGIWQIVRKEERRLQKWWNGPDVPIFIFPSDPYNRKLLKDQNGKSGLAFPDKLFLFVSEENAANEIRALFTHEYNHVCRLNSYSKNIDDYQLLDTVVLEGIAENAVRERFGETYTANWTAYYPDGKLEKLWRHFVYPNRHAPIFSRIHQEILYGHGFFPKMTGYSVGYYLVKNYMDTHQATAPDLLDIEPEIIIEKTDGG</sequence>
<dbReference type="EMBL" id="JBHUNA010000027">
    <property type="protein sequence ID" value="MFD2761716.1"/>
    <property type="molecule type" value="Genomic_DNA"/>
</dbReference>
<proteinExistence type="predicted"/>
<evidence type="ECO:0000313" key="3">
    <source>
        <dbReference type="Proteomes" id="UP001597502"/>
    </source>
</evidence>
<dbReference type="RefSeq" id="WP_382394501.1">
    <property type="nucleotide sequence ID" value="NZ_JBHUNA010000027.1"/>
</dbReference>
<dbReference type="Proteomes" id="UP001597502">
    <property type="component" value="Unassembled WGS sequence"/>
</dbReference>
<feature type="domain" description="DUF2268" evidence="1">
    <location>
        <begin position="67"/>
        <end position="258"/>
    </location>
</feature>
<dbReference type="Pfam" id="PF10026">
    <property type="entry name" value="DUF2268"/>
    <property type="match status" value="1"/>
</dbReference>
<gene>
    <name evidence="2" type="ORF">ACFSUO_12215</name>
</gene>
<evidence type="ECO:0000259" key="1">
    <source>
        <dbReference type="Pfam" id="PF10026"/>
    </source>
</evidence>
<comment type="caution">
    <text evidence="2">The sequence shown here is derived from an EMBL/GenBank/DDBJ whole genome shotgun (WGS) entry which is preliminary data.</text>
</comment>
<reference evidence="3" key="1">
    <citation type="journal article" date="2019" name="Int. J. Syst. Evol. Microbiol.">
        <title>The Global Catalogue of Microorganisms (GCM) 10K type strain sequencing project: providing services to taxonomists for standard genome sequencing and annotation.</title>
        <authorList>
            <consortium name="The Broad Institute Genomics Platform"/>
            <consortium name="The Broad Institute Genome Sequencing Center for Infectious Disease"/>
            <person name="Wu L."/>
            <person name="Ma J."/>
        </authorList>
    </citation>
    <scope>NUCLEOTIDE SEQUENCE [LARGE SCALE GENOMIC DNA]</scope>
    <source>
        <strain evidence="3">TISTR 1535</strain>
    </source>
</reference>
<name>A0ABW5V6T3_9BACI</name>
<dbReference type="InterPro" id="IPR018728">
    <property type="entry name" value="DUF2268"/>
</dbReference>
<protein>
    <submittedName>
        <fullName evidence="2">DUF2268 domain-containing protein</fullName>
    </submittedName>
</protein>
<organism evidence="2 3">
    <name type="scientific">Lentibacillus juripiscarius</name>
    <dbReference type="NCBI Taxonomy" id="257446"/>
    <lineage>
        <taxon>Bacteria</taxon>
        <taxon>Bacillati</taxon>
        <taxon>Bacillota</taxon>
        <taxon>Bacilli</taxon>
        <taxon>Bacillales</taxon>
        <taxon>Bacillaceae</taxon>
        <taxon>Lentibacillus</taxon>
    </lineage>
</organism>
<evidence type="ECO:0000313" key="2">
    <source>
        <dbReference type="EMBL" id="MFD2761716.1"/>
    </source>
</evidence>
<keyword evidence="3" id="KW-1185">Reference proteome</keyword>
<accession>A0ABW5V6T3</accession>